<keyword evidence="2" id="KW-1185">Reference proteome</keyword>
<dbReference type="Proteomes" id="UP000488299">
    <property type="component" value="Unassembled WGS sequence"/>
</dbReference>
<protein>
    <submittedName>
        <fullName evidence="1">Uncharacterized protein</fullName>
    </submittedName>
</protein>
<accession>A0A7J5TZS9</accession>
<dbReference type="Gene3D" id="3.30.565.10">
    <property type="entry name" value="Histidine kinase-like ATPase, C-terminal domain"/>
    <property type="match status" value="1"/>
</dbReference>
<dbReference type="AlphaFoldDB" id="A0A7J5TZS9"/>
<proteinExistence type="predicted"/>
<organism evidence="1 2">
    <name type="scientific">Rudanella paleaurantiibacter</name>
    <dbReference type="NCBI Taxonomy" id="2614655"/>
    <lineage>
        <taxon>Bacteria</taxon>
        <taxon>Pseudomonadati</taxon>
        <taxon>Bacteroidota</taxon>
        <taxon>Cytophagia</taxon>
        <taxon>Cytophagales</taxon>
        <taxon>Cytophagaceae</taxon>
        <taxon>Rudanella</taxon>
    </lineage>
</organism>
<reference evidence="1 2" key="1">
    <citation type="submission" date="2019-10" db="EMBL/GenBank/DDBJ databases">
        <title>Rudanella paleaurantiibacter sp. nov., isolated from sludge.</title>
        <authorList>
            <person name="Xu S.Q."/>
        </authorList>
    </citation>
    <scope>NUCLEOTIDE SEQUENCE [LARGE SCALE GENOMIC DNA]</scope>
    <source>
        <strain evidence="1 2">HX-22-17</strain>
    </source>
</reference>
<dbReference type="InterPro" id="IPR036890">
    <property type="entry name" value="HATPase_C_sf"/>
</dbReference>
<comment type="caution">
    <text evidence="1">The sequence shown here is derived from an EMBL/GenBank/DDBJ whole genome shotgun (WGS) entry which is preliminary data.</text>
</comment>
<name>A0A7J5TZS9_9BACT</name>
<dbReference type="EMBL" id="WELI01000003">
    <property type="protein sequence ID" value="KAB7730919.1"/>
    <property type="molecule type" value="Genomic_DNA"/>
</dbReference>
<gene>
    <name evidence="1" type="ORF">F5984_08780</name>
</gene>
<evidence type="ECO:0000313" key="2">
    <source>
        <dbReference type="Proteomes" id="UP000488299"/>
    </source>
</evidence>
<dbReference type="SUPFAM" id="SSF55874">
    <property type="entry name" value="ATPase domain of HSP90 chaperone/DNA topoisomerase II/histidine kinase"/>
    <property type="match status" value="1"/>
</dbReference>
<evidence type="ECO:0000313" key="1">
    <source>
        <dbReference type="EMBL" id="KAB7730919.1"/>
    </source>
</evidence>
<sequence length="143" mass="16270">MIGRQDPYSLCILHCSFAYLSNPELLRKRIERLSLPHHLNELIPIRRFASFQNPPGQCLYLLGKRPERSTLQVCQAYAQAEPRTGTANEKGTGLGLVLCREFIRLNKGEMSIQSQLHAGTTITLQWASRPVKRNRLTNHAEFA</sequence>